<comment type="caution">
    <text evidence="2">The sequence shown here is derived from an EMBL/GenBank/DDBJ whole genome shotgun (WGS) entry which is preliminary data.</text>
</comment>
<keyword evidence="4" id="KW-1185">Reference proteome</keyword>
<gene>
    <name evidence="2" type="ORF">GPM918_LOCUS12035</name>
    <name evidence="3" type="ORF">SRO942_LOCUS12036</name>
</gene>
<dbReference type="EMBL" id="CAJOBC010002585">
    <property type="protein sequence ID" value="CAF3740537.1"/>
    <property type="molecule type" value="Genomic_DNA"/>
</dbReference>
<evidence type="ECO:0000313" key="2">
    <source>
        <dbReference type="EMBL" id="CAF0967070.1"/>
    </source>
</evidence>
<accession>A0A814EFN6</accession>
<dbReference type="Proteomes" id="UP000681722">
    <property type="component" value="Unassembled WGS sequence"/>
</dbReference>
<sequence>MLSLSLLLVQVIDHIDQLLSNKGWPLFITPCTKPEFQNKLVILYESEDGKNGDCIREFVPQNSKSKFILQIENGLKTLTVKGEFKKKPSEASTRKTRRSNCDEKLVTFKATDDSTSSDDEDDAPPLQTTKGQTSNKPEPRKKALSTTAASSQTRTNVLTSTENKINDNDSATKTGQKRSKSREHLSSSQAVTADTSITSSLRTNVTPNTVSKPNVKRPRRNANQMLDPWSWIARKQM</sequence>
<evidence type="ECO:0000313" key="3">
    <source>
        <dbReference type="EMBL" id="CAF3740537.1"/>
    </source>
</evidence>
<evidence type="ECO:0000256" key="1">
    <source>
        <dbReference type="SAM" id="MobiDB-lite"/>
    </source>
</evidence>
<proteinExistence type="predicted"/>
<evidence type="ECO:0000313" key="4">
    <source>
        <dbReference type="Proteomes" id="UP000663829"/>
    </source>
</evidence>
<feature type="compositionally biased region" description="Polar residues" evidence="1">
    <location>
        <begin position="144"/>
        <end position="174"/>
    </location>
</feature>
<dbReference type="Proteomes" id="UP000663829">
    <property type="component" value="Unassembled WGS sequence"/>
</dbReference>
<name>A0A814EFN6_9BILA</name>
<feature type="compositionally biased region" description="Basic and acidic residues" evidence="1">
    <location>
        <begin position="86"/>
        <end position="112"/>
    </location>
</feature>
<dbReference type="EMBL" id="CAJNOQ010002585">
    <property type="protein sequence ID" value="CAF0967070.1"/>
    <property type="molecule type" value="Genomic_DNA"/>
</dbReference>
<feature type="compositionally biased region" description="Polar residues" evidence="1">
    <location>
        <begin position="186"/>
        <end position="212"/>
    </location>
</feature>
<feature type="region of interest" description="Disordered" evidence="1">
    <location>
        <begin position="86"/>
        <end position="216"/>
    </location>
</feature>
<dbReference type="AlphaFoldDB" id="A0A814EFN6"/>
<organism evidence="2 4">
    <name type="scientific">Didymodactylos carnosus</name>
    <dbReference type="NCBI Taxonomy" id="1234261"/>
    <lineage>
        <taxon>Eukaryota</taxon>
        <taxon>Metazoa</taxon>
        <taxon>Spiralia</taxon>
        <taxon>Gnathifera</taxon>
        <taxon>Rotifera</taxon>
        <taxon>Eurotatoria</taxon>
        <taxon>Bdelloidea</taxon>
        <taxon>Philodinida</taxon>
        <taxon>Philodinidae</taxon>
        <taxon>Didymodactylos</taxon>
    </lineage>
</organism>
<reference evidence="2" key="1">
    <citation type="submission" date="2021-02" db="EMBL/GenBank/DDBJ databases">
        <authorList>
            <person name="Nowell W R."/>
        </authorList>
    </citation>
    <scope>NUCLEOTIDE SEQUENCE</scope>
</reference>
<protein>
    <submittedName>
        <fullName evidence="2">Uncharacterized protein</fullName>
    </submittedName>
</protein>
<feature type="compositionally biased region" description="Polar residues" evidence="1">
    <location>
        <begin position="126"/>
        <end position="136"/>
    </location>
</feature>